<keyword evidence="2" id="KW-1185">Reference proteome</keyword>
<dbReference type="AlphaFoldDB" id="A0AAV1JJL9"/>
<name>A0AAV1JJL9_9NEOP</name>
<organism evidence="1 2">
    <name type="scientific">Leptosia nina</name>
    <dbReference type="NCBI Taxonomy" id="320188"/>
    <lineage>
        <taxon>Eukaryota</taxon>
        <taxon>Metazoa</taxon>
        <taxon>Ecdysozoa</taxon>
        <taxon>Arthropoda</taxon>
        <taxon>Hexapoda</taxon>
        <taxon>Insecta</taxon>
        <taxon>Pterygota</taxon>
        <taxon>Neoptera</taxon>
        <taxon>Endopterygota</taxon>
        <taxon>Lepidoptera</taxon>
        <taxon>Glossata</taxon>
        <taxon>Ditrysia</taxon>
        <taxon>Papilionoidea</taxon>
        <taxon>Pieridae</taxon>
        <taxon>Pierinae</taxon>
        <taxon>Leptosia</taxon>
    </lineage>
</organism>
<accession>A0AAV1JJL9</accession>
<gene>
    <name evidence="1" type="ORF">LNINA_LOCUS8028</name>
</gene>
<dbReference type="EMBL" id="CAVLEF010000010">
    <property type="protein sequence ID" value="CAK1548663.1"/>
    <property type="molecule type" value="Genomic_DNA"/>
</dbReference>
<evidence type="ECO:0000313" key="2">
    <source>
        <dbReference type="Proteomes" id="UP001497472"/>
    </source>
</evidence>
<dbReference type="Proteomes" id="UP001497472">
    <property type="component" value="Unassembled WGS sequence"/>
</dbReference>
<reference evidence="1 2" key="1">
    <citation type="submission" date="2023-11" db="EMBL/GenBank/DDBJ databases">
        <authorList>
            <person name="Okamura Y."/>
        </authorList>
    </citation>
    <scope>NUCLEOTIDE SEQUENCE [LARGE SCALE GENOMIC DNA]</scope>
</reference>
<sequence length="88" mass="9894">MIVEATMGTSLALQVKSKAAKISPFIIYIYRATAAVRRDLSENMYSADADRAATLVGTWGNLHVHIRLEKNPEWRTCVYIPTRVANTR</sequence>
<evidence type="ECO:0000313" key="1">
    <source>
        <dbReference type="EMBL" id="CAK1548663.1"/>
    </source>
</evidence>
<protein>
    <submittedName>
        <fullName evidence="1">Uncharacterized protein</fullName>
    </submittedName>
</protein>
<comment type="caution">
    <text evidence="1">The sequence shown here is derived from an EMBL/GenBank/DDBJ whole genome shotgun (WGS) entry which is preliminary data.</text>
</comment>
<proteinExistence type="predicted"/>